<feature type="domain" description="GGDEF" evidence="2">
    <location>
        <begin position="129"/>
        <end position="256"/>
    </location>
</feature>
<keyword evidence="1" id="KW-1133">Transmembrane helix</keyword>
<dbReference type="InterPro" id="IPR029787">
    <property type="entry name" value="Nucleotide_cyclase"/>
</dbReference>
<dbReference type="Pfam" id="PF00990">
    <property type="entry name" value="GGDEF"/>
    <property type="match status" value="1"/>
</dbReference>
<comment type="caution">
    <text evidence="3">The sequence shown here is derived from an EMBL/GenBank/DDBJ whole genome shotgun (WGS) entry which is preliminary data.</text>
</comment>
<dbReference type="InterPro" id="IPR043128">
    <property type="entry name" value="Rev_trsase/Diguanyl_cyclase"/>
</dbReference>
<evidence type="ECO:0000256" key="1">
    <source>
        <dbReference type="SAM" id="Phobius"/>
    </source>
</evidence>
<proteinExistence type="predicted"/>
<dbReference type="EMBL" id="PDJQ01000001">
    <property type="protein sequence ID" value="PFG74172.1"/>
    <property type="molecule type" value="Genomic_DNA"/>
</dbReference>
<dbReference type="Proteomes" id="UP000223071">
    <property type="component" value="Unassembled WGS sequence"/>
</dbReference>
<dbReference type="PROSITE" id="PS50887">
    <property type="entry name" value="GGDEF"/>
    <property type="match status" value="1"/>
</dbReference>
<dbReference type="SMART" id="SM00267">
    <property type="entry name" value="GGDEF"/>
    <property type="match status" value="1"/>
</dbReference>
<keyword evidence="1" id="KW-0472">Membrane</keyword>
<dbReference type="SUPFAM" id="SSF55073">
    <property type="entry name" value="Nucleotide cyclase"/>
    <property type="match status" value="1"/>
</dbReference>
<organism evidence="3 4">
    <name type="scientific">Tepidiforma thermophila (strain KCTC 52669 / CGMCC 1.13589 / G233)</name>
    <dbReference type="NCBI Taxonomy" id="2761530"/>
    <lineage>
        <taxon>Bacteria</taxon>
        <taxon>Bacillati</taxon>
        <taxon>Chloroflexota</taxon>
        <taxon>Tepidiformia</taxon>
        <taxon>Tepidiformales</taxon>
        <taxon>Tepidiformaceae</taxon>
        <taxon>Tepidiforma</taxon>
    </lineage>
</organism>
<feature type="transmembrane region" description="Helical" evidence="1">
    <location>
        <begin position="60"/>
        <end position="79"/>
    </location>
</feature>
<sequence>MNKPPVLNAFLLPPAEQSALGSVETPLAVRLLRPATFAVWLLVFCVQAQTVIARGGGTNWFVLGFTTLLFIVVHLQFWYEESEQGRRFHRAIDRLRGRIYEDEVTGLPNSRHFVFELRRQMMRSVRNGRGFSLALTDITGFETLKNPEERFLPAVARALRHAVGEGDFVAHLQGPIFAAIIADDRIATTAMKADALLPALAACIPNDHATRLTPVVSLTGYEGELEVRDFLRRAQRDLVAARNHEPGASLAVAVRARPQHPAPAENSRSAVA</sequence>
<keyword evidence="1" id="KW-0812">Transmembrane</keyword>
<feature type="transmembrane region" description="Helical" evidence="1">
    <location>
        <begin position="31"/>
        <end position="53"/>
    </location>
</feature>
<evidence type="ECO:0000313" key="4">
    <source>
        <dbReference type="Proteomes" id="UP000223071"/>
    </source>
</evidence>
<keyword evidence="4" id="KW-1185">Reference proteome</keyword>
<name>A0A2A9HGA7_TEPT2</name>
<protein>
    <submittedName>
        <fullName evidence="3">GGDEF domain-containing protein</fullName>
    </submittedName>
</protein>
<dbReference type="Gene3D" id="3.30.70.270">
    <property type="match status" value="1"/>
</dbReference>
<accession>A0A2A9HGA7</accession>
<evidence type="ECO:0000313" key="3">
    <source>
        <dbReference type="EMBL" id="PFG74172.1"/>
    </source>
</evidence>
<reference evidence="3 4" key="1">
    <citation type="submission" date="2017-09" db="EMBL/GenBank/DDBJ databases">
        <title>Sequencing the genomes of two abundant thermophiles in Great Basin hot springs: Thermocrinis jamiesonii and novel Chloroflexi Thermoflexus hugenholtzii.</title>
        <authorList>
            <person name="Hedlund B."/>
        </authorList>
    </citation>
    <scope>NUCLEOTIDE SEQUENCE [LARGE SCALE GENOMIC DNA]</scope>
    <source>
        <strain evidence="3 4">G233</strain>
    </source>
</reference>
<gene>
    <name evidence="3" type="ORF">A9A59_1384</name>
</gene>
<dbReference type="AlphaFoldDB" id="A0A2A9HGA7"/>
<dbReference type="RefSeq" id="WP_098503578.1">
    <property type="nucleotide sequence ID" value="NZ_PDJQ01000001.1"/>
</dbReference>
<evidence type="ECO:0000259" key="2">
    <source>
        <dbReference type="PROSITE" id="PS50887"/>
    </source>
</evidence>
<dbReference type="InterPro" id="IPR000160">
    <property type="entry name" value="GGDEF_dom"/>
</dbReference>